<dbReference type="Gene3D" id="2.40.128.150">
    <property type="entry name" value="Cysteine proteinases"/>
    <property type="match status" value="1"/>
</dbReference>
<dbReference type="SUPFAM" id="SSF54001">
    <property type="entry name" value="Cysteine proteinases"/>
    <property type="match status" value="1"/>
</dbReference>
<comment type="caution">
    <text evidence="2">The sequence shown here is derived from an EMBL/GenBank/DDBJ whole genome shotgun (WGS) entry which is preliminary data.</text>
</comment>
<gene>
    <name evidence="2" type="ORF">ACFOUW_01660</name>
</gene>
<evidence type="ECO:0000256" key="1">
    <source>
        <dbReference type="ARBA" id="ARBA00006547"/>
    </source>
</evidence>
<evidence type="ECO:0000313" key="3">
    <source>
        <dbReference type="Proteomes" id="UP001595699"/>
    </source>
</evidence>
<dbReference type="PANTHER" id="PTHR11786">
    <property type="entry name" value="N-HYDROXYARYLAMINE O-ACETYLTRANSFERASE"/>
    <property type="match status" value="1"/>
</dbReference>
<keyword evidence="3" id="KW-1185">Reference proteome</keyword>
<dbReference type="InterPro" id="IPR038765">
    <property type="entry name" value="Papain-like_cys_pep_sf"/>
</dbReference>
<protein>
    <submittedName>
        <fullName evidence="2">Arylamine N-acetyltransferase</fullName>
    </submittedName>
</protein>
<proteinExistence type="inferred from homology"/>
<sequence>MTTLDVAGYLARLGVSAPGTPSVEGLRGLHRAQVERIPYEAIEIQLGHPTTIDPYDSAARIIGRHRGGYCYHLNGAFSVLLKALGYDVVWHRAGVQSHSLPSAPGPELANHLALTVHGLPSDDNPTGDWLVDAGLGDGPHEPLPLNEGEYDQGPFHYRLRPSEVEQNAWRFDHDHRGAFVGMDFRTATATPQDFAERHQWLSTSPESGFVRTFVVQRRDADGYDELRGLTLHRVDKDGRRVRTLETSADWFAAMADVFDLPLHDVDPAERERLWERTKTAHHAWVASQAATTAGGEVV</sequence>
<comment type="similarity">
    <text evidence="1">Belongs to the arylamine N-acetyltransferase family.</text>
</comment>
<name>A0ABV7Y5W7_9ACTN</name>
<dbReference type="PANTHER" id="PTHR11786:SF0">
    <property type="entry name" value="ARYLAMINE N-ACETYLTRANSFERASE 4-RELATED"/>
    <property type="match status" value="1"/>
</dbReference>
<evidence type="ECO:0000313" key="2">
    <source>
        <dbReference type="EMBL" id="MFC3759533.1"/>
    </source>
</evidence>
<organism evidence="2 3">
    <name type="scientific">Tenggerimyces flavus</name>
    <dbReference type="NCBI Taxonomy" id="1708749"/>
    <lineage>
        <taxon>Bacteria</taxon>
        <taxon>Bacillati</taxon>
        <taxon>Actinomycetota</taxon>
        <taxon>Actinomycetes</taxon>
        <taxon>Propionibacteriales</taxon>
        <taxon>Nocardioidaceae</taxon>
        <taxon>Tenggerimyces</taxon>
    </lineage>
</organism>
<dbReference type="RefSeq" id="WP_205122087.1">
    <property type="nucleotide sequence ID" value="NZ_JAFBCM010000001.1"/>
</dbReference>
<dbReference type="InterPro" id="IPR001447">
    <property type="entry name" value="Arylamine_N-AcTrfase"/>
</dbReference>
<reference evidence="3" key="1">
    <citation type="journal article" date="2019" name="Int. J. Syst. Evol. Microbiol.">
        <title>The Global Catalogue of Microorganisms (GCM) 10K type strain sequencing project: providing services to taxonomists for standard genome sequencing and annotation.</title>
        <authorList>
            <consortium name="The Broad Institute Genomics Platform"/>
            <consortium name="The Broad Institute Genome Sequencing Center for Infectious Disease"/>
            <person name="Wu L."/>
            <person name="Ma J."/>
        </authorList>
    </citation>
    <scope>NUCLEOTIDE SEQUENCE [LARGE SCALE GENOMIC DNA]</scope>
    <source>
        <strain evidence="3">CGMCC 4.7241</strain>
    </source>
</reference>
<dbReference type="Pfam" id="PF00797">
    <property type="entry name" value="Acetyltransf_2"/>
    <property type="match status" value="1"/>
</dbReference>
<dbReference type="Proteomes" id="UP001595699">
    <property type="component" value="Unassembled WGS sequence"/>
</dbReference>
<accession>A0ABV7Y5W7</accession>
<dbReference type="Gene3D" id="3.30.2140.10">
    <property type="entry name" value="Arylamine N-acetyltransferase"/>
    <property type="match status" value="1"/>
</dbReference>
<dbReference type="EMBL" id="JBHRZH010000001">
    <property type="protein sequence ID" value="MFC3759533.1"/>
    <property type="molecule type" value="Genomic_DNA"/>
</dbReference>